<keyword evidence="6" id="KW-1185">Reference proteome</keyword>
<dbReference type="OrthoDB" id="9800864at2"/>
<dbReference type="GO" id="GO:0005975">
    <property type="term" value="P:carbohydrate metabolic process"/>
    <property type="evidence" value="ECO:0007669"/>
    <property type="project" value="TreeGrafter"/>
</dbReference>
<evidence type="ECO:0000256" key="3">
    <source>
        <dbReference type="ARBA" id="ARBA00012972"/>
    </source>
</evidence>
<dbReference type="SUPFAM" id="SSF48256">
    <property type="entry name" value="Citrate synthase"/>
    <property type="match status" value="1"/>
</dbReference>
<gene>
    <name evidence="5" type="ORF">EV193_111110</name>
</gene>
<dbReference type="PANTHER" id="PTHR11739:SF4">
    <property type="entry name" value="CITRATE SYNTHASE, PEROXISOMAL"/>
    <property type="match status" value="1"/>
</dbReference>
<dbReference type="GO" id="GO:0006099">
    <property type="term" value="P:tricarboxylic acid cycle"/>
    <property type="evidence" value="ECO:0007669"/>
    <property type="project" value="UniProtKB-UniPathway"/>
</dbReference>
<dbReference type="Proteomes" id="UP000294257">
    <property type="component" value="Unassembled WGS sequence"/>
</dbReference>
<reference evidence="5 6" key="1">
    <citation type="submission" date="2019-02" db="EMBL/GenBank/DDBJ databases">
        <title>Genomic Encyclopedia of Type Strains, Phase IV (KMG-IV): sequencing the most valuable type-strain genomes for metagenomic binning, comparative biology and taxonomic classification.</title>
        <authorList>
            <person name="Goeker M."/>
        </authorList>
    </citation>
    <scope>NUCLEOTIDE SEQUENCE [LARGE SCALE GENOMIC DNA]</scope>
    <source>
        <strain evidence="5 6">DSM 101727</strain>
    </source>
</reference>
<dbReference type="Gene3D" id="1.10.230.10">
    <property type="entry name" value="Cytochrome P450-Terp, domain 2"/>
    <property type="match status" value="1"/>
</dbReference>
<dbReference type="GO" id="GO:0036440">
    <property type="term" value="F:citrate synthase activity"/>
    <property type="evidence" value="ECO:0007669"/>
    <property type="project" value="UniProtKB-EC"/>
</dbReference>
<proteinExistence type="inferred from homology"/>
<evidence type="ECO:0000313" key="5">
    <source>
        <dbReference type="EMBL" id="RZS32725.1"/>
    </source>
</evidence>
<dbReference type="EC" id="2.3.3.16" evidence="3"/>
<dbReference type="AlphaFoldDB" id="A0A4Q7KEP1"/>
<evidence type="ECO:0000256" key="1">
    <source>
        <dbReference type="ARBA" id="ARBA00005163"/>
    </source>
</evidence>
<comment type="pathway">
    <text evidence="1">Carbohydrate metabolism; tricarboxylic acid cycle.</text>
</comment>
<dbReference type="InterPro" id="IPR016143">
    <property type="entry name" value="Citrate_synth-like_sm_a-sub"/>
</dbReference>
<dbReference type="GO" id="GO:0005829">
    <property type="term" value="C:cytosol"/>
    <property type="evidence" value="ECO:0007669"/>
    <property type="project" value="TreeGrafter"/>
</dbReference>
<sequence length="388" mass="41696">MPRTPATISIDGRAHLTSAQVARYLGVKIETVYAYVSRGVLTRVRRPGNRESYFALSQVRALTGTTGPGRQRRGPGVADEIHTSITLLDHDRLYFRGTAATELAETHDFEQVCALLWESDPVTLVPDPEAAARVRASLPSTAHRLDQLKIAVILAGAGDPGKHDLTPVSVVQAATRAIGLAAGSLPGADGRTIADMLAAHFGTPAARELIRRVLVLLADHDMAMSTTAARVAASVRCDPYAVITAGLSAADSPRHGSASIAAYRLLRSAHADPHRTLGECLAGGSIPPGFGHAIYERADPRAEYLLGVLPESEHTTLIAELRTRRGWLPNVDLALAALMIEHDMPETAGELLFTISRMAGWIAHALEEYQADPRRFRLRGVYTGVRPS</sequence>
<dbReference type="InterPro" id="IPR009061">
    <property type="entry name" value="DNA-bd_dom_put_sf"/>
</dbReference>
<name>A0A4Q7KEP1_9PSEU</name>
<dbReference type="InterPro" id="IPR036969">
    <property type="entry name" value="Citrate_synthase_sf"/>
</dbReference>
<evidence type="ECO:0000256" key="2">
    <source>
        <dbReference type="ARBA" id="ARBA00010566"/>
    </source>
</evidence>
<dbReference type="UniPathway" id="UPA00223"/>
<organism evidence="5 6">
    <name type="scientific">Herbihabitans rhizosphaerae</name>
    <dbReference type="NCBI Taxonomy" id="1872711"/>
    <lineage>
        <taxon>Bacteria</taxon>
        <taxon>Bacillati</taxon>
        <taxon>Actinomycetota</taxon>
        <taxon>Actinomycetes</taxon>
        <taxon>Pseudonocardiales</taxon>
        <taxon>Pseudonocardiaceae</taxon>
        <taxon>Herbihabitans</taxon>
    </lineage>
</organism>
<dbReference type="PANTHER" id="PTHR11739">
    <property type="entry name" value="CITRATE SYNTHASE"/>
    <property type="match status" value="1"/>
</dbReference>
<dbReference type="InterPro" id="IPR016142">
    <property type="entry name" value="Citrate_synth-like_lrg_a-sub"/>
</dbReference>
<dbReference type="Pfam" id="PF00285">
    <property type="entry name" value="Citrate_synt"/>
    <property type="match status" value="1"/>
</dbReference>
<dbReference type="InterPro" id="IPR002020">
    <property type="entry name" value="Citrate_synthase"/>
</dbReference>
<dbReference type="Gene3D" id="1.10.580.10">
    <property type="entry name" value="Citrate Synthase, domain 1"/>
    <property type="match status" value="1"/>
</dbReference>
<dbReference type="SUPFAM" id="SSF46955">
    <property type="entry name" value="Putative DNA-binding domain"/>
    <property type="match status" value="1"/>
</dbReference>
<dbReference type="EMBL" id="SGWQ01000011">
    <property type="protein sequence ID" value="RZS32725.1"/>
    <property type="molecule type" value="Genomic_DNA"/>
</dbReference>
<comment type="similarity">
    <text evidence="2">Belongs to the citrate synthase family.</text>
</comment>
<accession>A0A4Q7KEP1</accession>
<protein>
    <recommendedName>
        <fullName evidence="3">citrate synthase (unknown stereospecificity)</fullName>
        <ecNumber evidence="3">2.3.3.16</ecNumber>
    </recommendedName>
</protein>
<evidence type="ECO:0000313" key="6">
    <source>
        <dbReference type="Proteomes" id="UP000294257"/>
    </source>
</evidence>
<keyword evidence="4" id="KW-0808">Transferase</keyword>
<dbReference type="RefSeq" id="WP_130347685.1">
    <property type="nucleotide sequence ID" value="NZ_SGWQ01000011.1"/>
</dbReference>
<comment type="caution">
    <text evidence="5">The sequence shown here is derived from an EMBL/GenBank/DDBJ whole genome shotgun (WGS) entry which is preliminary data.</text>
</comment>
<evidence type="ECO:0000256" key="4">
    <source>
        <dbReference type="ARBA" id="ARBA00022679"/>
    </source>
</evidence>